<sequence>MEFHGPRTQILDEGVATNQTTIVYTVPANKKFFLVESMVHPTTVAIGIGYVEIRNGSGVRVRHLNQINIDTQIGESPADHFNPGWPIELPEGYDITIVSNAAGLTVEGDIFGFEVDV</sequence>
<dbReference type="EMBL" id="LAZR01000725">
    <property type="protein sequence ID" value="KKN59458.1"/>
    <property type="molecule type" value="Genomic_DNA"/>
</dbReference>
<comment type="caution">
    <text evidence="1">The sequence shown here is derived from an EMBL/GenBank/DDBJ whole genome shotgun (WGS) entry which is preliminary data.</text>
</comment>
<reference evidence="1" key="1">
    <citation type="journal article" date="2015" name="Nature">
        <title>Complex archaea that bridge the gap between prokaryotes and eukaryotes.</title>
        <authorList>
            <person name="Spang A."/>
            <person name="Saw J.H."/>
            <person name="Jorgensen S.L."/>
            <person name="Zaremba-Niedzwiedzka K."/>
            <person name="Martijn J."/>
            <person name="Lind A.E."/>
            <person name="van Eijk R."/>
            <person name="Schleper C."/>
            <person name="Guy L."/>
            <person name="Ettema T.J."/>
        </authorList>
    </citation>
    <scope>NUCLEOTIDE SEQUENCE</scope>
</reference>
<proteinExistence type="predicted"/>
<protein>
    <submittedName>
        <fullName evidence="1">Uncharacterized protein</fullName>
    </submittedName>
</protein>
<gene>
    <name evidence="1" type="ORF">LCGC14_0541700</name>
</gene>
<dbReference type="AlphaFoldDB" id="A0A0F9V0S6"/>
<accession>A0A0F9V0S6</accession>
<organism evidence="1">
    <name type="scientific">marine sediment metagenome</name>
    <dbReference type="NCBI Taxonomy" id="412755"/>
    <lineage>
        <taxon>unclassified sequences</taxon>
        <taxon>metagenomes</taxon>
        <taxon>ecological metagenomes</taxon>
    </lineage>
</organism>
<evidence type="ECO:0000313" key="1">
    <source>
        <dbReference type="EMBL" id="KKN59458.1"/>
    </source>
</evidence>
<name>A0A0F9V0S6_9ZZZZ</name>